<dbReference type="Pfam" id="PF00300">
    <property type="entry name" value="His_Phos_1"/>
    <property type="match status" value="1"/>
</dbReference>
<name>A0ABX7G6D9_9GAMM</name>
<reference evidence="2 3" key="1">
    <citation type="journal article" date="2012" name="Antonie Van Leeuwenhoek">
        <title>Shewanella litorisediminis sp. nov., a gammaproteobacterium isolated from a tidal flat sediment.</title>
        <authorList>
            <person name="Lee M.H."/>
            <person name="Yoon J.H."/>
        </authorList>
    </citation>
    <scope>NUCLEOTIDE SEQUENCE [LARGE SCALE GENOMIC DNA]</scope>
    <source>
        <strain evidence="2 3">SMK1-12</strain>
    </source>
</reference>
<evidence type="ECO:0000256" key="1">
    <source>
        <dbReference type="ARBA" id="ARBA00022801"/>
    </source>
</evidence>
<keyword evidence="3" id="KW-1185">Reference proteome</keyword>
<dbReference type="InterPro" id="IPR029033">
    <property type="entry name" value="His_PPase_superfam"/>
</dbReference>
<dbReference type="RefSeq" id="WP_203326424.1">
    <property type="nucleotide sequence ID" value="NZ_CP069213.1"/>
</dbReference>
<dbReference type="EMBL" id="CP069213">
    <property type="protein sequence ID" value="QRH02842.1"/>
    <property type="molecule type" value="Genomic_DNA"/>
</dbReference>
<evidence type="ECO:0000313" key="2">
    <source>
        <dbReference type="EMBL" id="QRH02842.1"/>
    </source>
</evidence>
<dbReference type="SUPFAM" id="SSF53254">
    <property type="entry name" value="Phosphoglycerate mutase-like"/>
    <property type="match status" value="1"/>
</dbReference>
<dbReference type="PROSITE" id="PS00175">
    <property type="entry name" value="PG_MUTASE"/>
    <property type="match status" value="1"/>
</dbReference>
<evidence type="ECO:0000313" key="3">
    <source>
        <dbReference type="Proteomes" id="UP000596252"/>
    </source>
</evidence>
<dbReference type="InterPro" id="IPR013078">
    <property type="entry name" value="His_Pase_superF_clade-1"/>
</dbReference>
<sequence length="211" mass="23618">MSRRFFVLRHGETHFNVEQKLQGHCNSPLTPKGRAQAQAVGAALKTYLGPEFHLYASSLGRAVQTAEIVCRALGNADIPIVKEPRLMEFSLGLWEQRTVPSIRSQHPELDGAGDWYLHAPEAESFDEVRNRLASWLEQLPPQGDIVVVSHALTGIVLRGMLLDLSYEDCWRQDLPQDAFFIIEDGKVTRIDCTVDVEQVAERNAEQDVAVA</sequence>
<keyword evidence="1" id="KW-0378">Hydrolase</keyword>
<dbReference type="SMART" id="SM00855">
    <property type="entry name" value="PGAM"/>
    <property type="match status" value="1"/>
</dbReference>
<accession>A0ABX7G6D9</accession>
<dbReference type="PANTHER" id="PTHR46517">
    <property type="entry name" value="FRUCTOSE-2,6-BISPHOSPHATASE TIGAR"/>
    <property type="match status" value="1"/>
</dbReference>
<dbReference type="InterPro" id="IPR001345">
    <property type="entry name" value="PG/BPGM_mutase_AS"/>
</dbReference>
<proteinExistence type="predicted"/>
<organism evidence="2 3">
    <name type="scientific">Shewanella litorisediminis</name>
    <dbReference type="NCBI Taxonomy" id="1173586"/>
    <lineage>
        <taxon>Bacteria</taxon>
        <taxon>Pseudomonadati</taxon>
        <taxon>Pseudomonadota</taxon>
        <taxon>Gammaproteobacteria</taxon>
        <taxon>Alteromonadales</taxon>
        <taxon>Shewanellaceae</taxon>
        <taxon>Shewanella</taxon>
    </lineage>
</organism>
<dbReference type="Gene3D" id="3.40.50.1240">
    <property type="entry name" value="Phosphoglycerate mutase-like"/>
    <property type="match status" value="1"/>
</dbReference>
<dbReference type="PIRSF" id="PIRSF000709">
    <property type="entry name" value="6PFK_2-Ptase"/>
    <property type="match status" value="1"/>
</dbReference>
<gene>
    <name evidence="2" type="ORF">JQC75_05360</name>
</gene>
<dbReference type="Proteomes" id="UP000596252">
    <property type="component" value="Chromosome"/>
</dbReference>
<dbReference type="InterPro" id="IPR051695">
    <property type="entry name" value="Phosphoglycerate_Mutase"/>
</dbReference>
<dbReference type="CDD" id="cd07067">
    <property type="entry name" value="HP_PGM_like"/>
    <property type="match status" value="1"/>
</dbReference>
<dbReference type="PANTHER" id="PTHR46517:SF1">
    <property type="entry name" value="FRUCTOSE-2,6-BISPHOSPHATASE TIGAR"/>
    <property type="match status" value="1"/>
</dbReference>
<protein>
    <submittedName>
        <fullName evidence="2">Histidine phosphatase family protein</fullName>
    </submittedName>
</protein>